<feature type="transmembrane region" description="Helical" evidence="4">
    <location>
        <begin position="306"/>
        <end position="326"/>
    </location>
</feature>
<dbReference type="Proteomes" id="UP000231070">
    <property type="component" value="Unassembled WGS sequence"/>
</dbReference>
<feature type="transmembrane region" description="Helical" evidence="4">
    <location>
        <begin position="150"/>
        <end position="172"/>
    </location>
</feature>
<feature type="transmembrane region" description="Helical" evidence="4">
    <location>
        <begin position="282"/>
        <end position="300"/>
    </location>
</feature>
<feature type="transmembrane region" description="Helical" evidence="4">
    <location>
        <begin position="178"/>
        <end position="203"/>
    </location>
</feature>
<dbReference type="SUPFAM" id="SSF103473">
    <property type="entry name" value="MFS general substrate transporter"/>
    <property type="match status" value="1"/>
</dbReference>
<dbReference type="Pfam" id="PF07690">
    <property type="entry name" value="MFS_1"/>
    <property type="match status" value="1"/>
</dbReference>
<evidence type="ECO:0000256" key="3">
    <source>
        <dbReference type="ARBA" id="ARBA00023136"/>
    </source>
</evidence>
<keyword evidence="1 4" id="KW-0812">Transmembrane</keyword>
<gene>
    <name evidence="6" type="ORF">CJ014_09055</name>
</gene>
<evidence type="ECO:0000259" key="5">
    <source>
        <dbReference type="PROSITE" id="PS50850"/>
    </source>
</evidence>
<feature type="transmembrane region" description="Helical" evidence="4">
    <location>
        <begin position="215"/>
        <end position="245"/>
    </location>
</feature>
<dbReference type="InterPro" id="IPR052714">
    <property type="entry name" value="MFS_Exporter"/>
</dbReference>
<dbReference type="InterPro" id="IPR036259">
    <property type="entry name" value="MFS_trans_sf"/>
</dbReference>
<dbReference type="PROSITE" id="PS50850">
    <property type="entry name" value="MFS"/>
    <property type="match status" value="1"/>
</dbReference>
<evidence type="ECO:0000313" key="6">
    <source>
        <dbReference type="EMBL" id="PIO99454.1"/>
    </source>
</evidence>
<feature type="transmembrane region" description="Helical" evidence="4">
    <location>
        <begin position="84"/>
        <end position="105"/>
    </location>
</feature>
<keyword evidence="7" id="KW-1185">Reference proteome</keyword>
<feature type="transmembrane region" description="Helical" evidence="4">
    <location>
        <begin position="111"/>
        <end position="138"/>
    </location>
</feature>
<evidence type="ECO:0000256" key="2">
    <source>
        <dbReference type="ARBA" id="ARBA00022989"/>
    </source>
</evidence>
<proteinExistence type="predicted"/>
<name>A0A2G9WXR0_9HYPH</name>
<dbReference type="PANTHER" id="PTHR23531:SF1">
    <property type="entry name" value="QUINOLENE RESISTANCE PROTEIN NORA"/>
    <property type="match status" value="1"/>
</dbReference>
<sequence>MTSAVPREGSKPSLAVSLLPMASVVFILFFVIGMAMPVLPLHVDGRLGLPAFVVGLVAGSQFIASLASRLWAGRFADARGGKPAIVIGCIVAAAAGLLYLSSLLFVSVPALSAAILILGRGVLGAAESLVITGALAWGLALGGPANAGKVIAWMGMPMFAAFALGAPFGSLLYDRSGFAAVALATMIAPLAAVLCVTPFAGAAPLPGQRPSMRAVLSFVHVPGLALALGSMGFGSITIFIALLFTERHWNAAWAAFTIFSVAFILARVLFGHLPDRVGGAKVALASLVIIASGQVSIWIAPSPLLAFVGSGLTGFGHSLLYPALGVEAVHRTPPESRAAAMGTYTAFLDLALGIAGPALGLIAGCIGIRDVFLVTAIMVMASAMVTLKLLPNGIADLLRRLLARS</sequence>
<dbReference type="PANTHER" id="PTHR23531">
    <property type="entry name" value="QUINOLENE RESISTANCE PROTEIN NORA"/>
    <property type="match status" value="1"/>
</dbReference>
<feature type="transmembrane region" description="Helical" evidence="4">
    <location>
        <begin position="251"/>
        <end position="270"/>
    </location>
</feature>
<feature type="transmembrane region" description="Helical" evidence="4">
    <location>
        <begin position="338"/>
        <end position="359"/>
    </location>
</feature>
<evidence type="ECO:0000256" key="1">
    <source>
        <dbReference type="ARBA" id="ARBA00022692"/>
    </source>
</evidence>
<feature type="transmembrane region" description="Helical" evidence="4">
    <location>
        <begin position="47"/>
        <end position="72"/>
    </location>
</feature>
<dbReference type="OrthoDB" id="322544at2"/>
<accession>A0A2G9WXR0</accession>
<dbReference type="AlphaFoldDB" id="A0A2G9WXR0"/>
<feature type="transmembrane region" description="Helical" evidence="4">
    <location>
        <begin position="371"/>
        <end position="390"/>
    </location>
</feature>
<feature type="transmembrane region" description="Helical" evidence="4">
    <location>
        <begin position="12"/>
        <end position="35"/>
    </location>
</feature>
<evidence type="ECO:0000256" key="4">
    <source>
        <dbReference type="SAM" id="Phobius"/>
    </source>
</evidence>
<organism evidence="6 7">
    <name type="scientific">Pleomorphomonas carboxyditropha</name>
    <dbReference type="NCBI Taxonomy" id="2023338"/>
    <lineage>
        <taxon>Bacteria</taxon>
        <taxon>Pseudomonadati</taxon>
        <taxon>Pseudomonadota</taxon>
        <taxon>Alphaproteobacteria</taxon>
        <taxon>Hyphomicrobiales</taxon>
        <taxon>Pleomorphomonadaceae</taxon>
        <taxon>Pleomorphomonas</taxon>
    </lineage>
</organism>
<dbReference type="InterPro" id="IPR011701">
    <property type="entry name" value="MFS"/>
</dbReference>
<comment type="caution">
    <text evidence="6">The sequence shown here is derived from an EMBL/GenBank/DDBJ whole genome shotgun (WGS) entry which is preliminary data.</text>
</comment>
<protein>
    <submittedName>
        <fullName evidence="6">Arabinose transporter</fullName>
    </submittedName>
</protein>
<reference evidence="6 7" key="1">
    <citation type="submission" date="2017-08" db="EMBL/GenBank/DDBJ databases">
        <title>Pleomorphomonas carboxidotrophicus sp. nov., a new mesophilic hydrogenogenic carboxidotroph.</title>
        <authorList>
            <person name="Esquivel-Elizondo S."/>
            <person name="Krajmalnik-Brown R."/>
            <person name="Maldonado J."/>
        </authorList>
    </citation>
    <scope>NUCLEOTIDE SEQUENCE [LARGE SCALE GENOMIC DNA]</scope>
    <source>
        <strain evidence="6 7">SVCO-16</strain>
    </source>
</reference>
<dbReference type="NCBIfam" id="NF009048">
    <property type="entry name" value="PRK12382.1"/>
    <property type="match status" value="1"/>
</dbReference>
<dbReference type="RefSeq" id="WP_100080159.1">
    <property type="nucleotide sequence ID" value="NZ_NQVN01000004.1"/>
</dbReference>
<keyword evidence="3 4" id="KW-0472">Membrane</keyword>
<feature type="domain" description="Major facilitator superfamily (MFS) profile" evidence="5">
    <location>
        <begin position="215"/>
        <end position="405"/>
    </location>
</feature>
<keyword evidence="2 4" id="KW-1133">Transmembrane helix</keyword>
<dbReference type="InterPro" id="IPR020846">
    <property type="entry name" value="MFS_dom"/>
</dbReference>
<dbReference type="GO" id="GO:0022857">
    <property type="term" value="F:transmembrane transporter activity"/>
    <property type="evidence" value="ECO:0007669"/>
    <property type="project" value="InterPro"/>
</dbReference>
<dbReference type="EMBL" id="NQVN01000004">
    <property type="protein sequence ID" value="PIO99454.1"/>
    <property type="molecule type" value="Genomic_DNA"/>
</dbReference>
<dbReference type="Gene3D" id="1.20.1250.20">
    <property type="entry name" value="MFS general substrate transporter like domains"/>
    <property type="match status" value="2"/>
</dbReference>
<dbReference type="NCBIfam" id="NF003477">
    <property type="entry name" value="PRK05122.1"/>
    <property type="match status" value="1"/>
</dbReference>
<evidence type="ECO:0000313" key="7">
    <source>
        <dbReference type="Proteomes" id="UP000231070"/>
    </source>
</evidence>